<name>A0A5B8XS79_9DELT</name>
<dbReference type="KEGG" id="bbae:FRD01_06485"/>
<gene>
    <name evidence="2" type="ORF">FRD01_06485</name>
</gene>
<dbReference type="EMBL" id="CP042467">
    <property type="protein sequence ID" value="QED26893.1"/>
    <property type="molecule type" value="Genomic_DNA"/>
</dbReference>
<sequence length="77" mass="8487">MLTCVNSTPILKLYFTVAEVASCAGVKEVEVQDAIEYGELRVFDYLGGNARISRKALEAWLRKRIDLGSSPSSRVGH</sequence>
<evidence type="ECO:0000313" key="3">
    <source>
        <dbReference type="Proteomes" id="UP000321595"/>
    </source>
</evidence>
<dbReference type="AlphaFoldDB" id="A0A5B8XS79"/>
<proteinExistence type="predicted"/>
<evidence type="ECO:0000313" key="2">
    <source>
        <dbReference type="EMBL" id="QED26893.1"/>
    </source>
</evidence>
<accession>A0A5B8XS79</accession>
<dbReference type="Pfam" id="PF12728">
    <property type="entry name" value="HTH_17"/>
    <property type="match status" value="1"/>
</dbReference>
<feature type="domain" description="Helix-turn-helix" evidence="1">
    <location>
        <begin position="14"/>
        <end position="64"/>
    </location>
</feature>
<protein>
    <submittedName>
        <fullName evidence="2">Helix-turn-helix domain-containing protein</fullName>
    </submittedName>
</protein>
<evidence type="ECO:0000259" key="1">
    <source>
        <dbReference type="Pfam" id="PF12728"/>
    </source>
</evidence>
<dbReference type="Proteomes" id="UP000321595">
    <property type="component" value="Chromosome"/>
</dbReference>
<organism evidence="2 3">
    <name type="scientific">Microvenator marinus</name>
    <dbReference type="NCBI Taxonomy" id="2600177"/>
    <lineage>
        <taxon>Bacteria</taxon>
        <taxon>Deltaproteobacteria</taxon>
        <taxon>Bradymonadales</taxon>
        <taxon>Microvenatoraceae</taxon>
        <taxon>Microvenator</taxon>
    </lineage>
</organism>
<dbReference type="InterPro" id="IPR041657">
    <property type="entry name" value="HTH_17"/>
</dbReference>
<reference evidence="2 3" key="1">
    <citation type="submission" date="2019-08" db="EMBL/GenBank/DDBJ databases">
        <authorList>
            <person name="Liang Q."/>
        </authorList>
    </citation>
    <scope>NUCLEOTIDE SEQUENCE [LARGE SCALE GENOMIC DNA]</scope>
    <source>
        <strain evidence="2 3">V1718</strain>
    </source>
</reference>
<dbReference type="RefSeq" id="WP_146958578.1">
    <property type="nucleotide sequence ID" value="NZ_CP042467.1"/>
</dbReference>
<keyword evidence="3" id="KW-1185">Reference proteome</keyword>